<dbReference type="GO" id="GO:0051287">
    <property type="term" value="F:NAD binding"/>
    <property type="evidence" value="ECO:0007669"/>
    <property type="project" value="InterPro"/>
</dbReference>
<dbReference type="EC" id="1.1.1.22" evidence="3"/>
<feature type="domain" description="UDP-glucose/GDP-mannose dehydrogenase C-terminal" evidence="1">
    <location>
        <begin position="2"/>
        <end position="43"/>
    </location>
</feature>
<reference evidence="3" key="1">
    <citation type="submission" date="2019-06" db="EMBL/GenBank/DDBJ databases">
        <authorList>
            <person name="Murdoch R.W."/>
            <person name="Fathepure B."/>
        </authorList>
    </citation>
    <scope>NUCLEOTIDE SEQUENCE</scope>
</reference>
<gene>
    <name evidence="3" type="primary">rkpK_2</name>
    <name evidence="2" type="synonym">rkpK_1</name>
    <name evidence="2" type="ORF">KBTEX_04457</name>
    <name evidence="3" type="ORF">KBTEX_04458</name>
</gene>
<dbReference type="Gene3D" id="3.40.50.720">
    <property type="entry name" value="NAD(P)-binding Rossmann-like Domain"/>
    <property type="match status" value="1"/>
</dbReference>
<dbReference type="EMBL" id="MN079808">
    <property type="protein sequence ID" value="QEA08087.1"/>
    <property type="molecule type" value="Genomic_DNA"/>
</dbReference>
<evidence type="ECO:0000313" key="2">
    <source>
        <dbReference type="EMBL" id="QEA08087.1"/>
    </source>
</evidence>
<dbReference type="EMBL" id="MN079810">
    <property type="protein sequence ID" value="QEA08088.1"/>
    <property type="molecule type" value="Genomic_DNA"/>
</dbReference>
<dbReference type="SUPFAM" id="SSF52413">
    <property type="entry name" value="UDP-glucose/GDP-mannose dehydrogenase C-terminal domain"/>
    <property type="match status" value="1"/>
</dbReference>
<dbReference type="Pfam" id="PF03720">
    <property type="entry name" value="UDPG_MGDP_dh_C"/>
    <property type="match status" value="1"/>
</dbReference>
<accession>A0A5B8RJ86</accession>
<evidence type="ECO:0000259" key="1">
    <source>
        <dbReference type="Pfam" id="PF03720"/>
    </source>
</evidence>
<dbReference type="InterPro" id="IPR014027">
    <property type="entry name" value="UDP-Glc/GDP-Man_DH_C"/>
</dbReference>
<evidence type="ECO:0000313" key="3">
    <source>
        <dbReference type="EMBL" id="QEA08088.1"/>
    </source>
</evidence>
<dbReference type="GO" id="GO:0003979">
    <property type="term" value="F:UDP-glucose 6-dehydrogenase activity"/>
    <property type="evidence" value="ECO:0007669"/>
    <property type="project" value="UniProtKB-EC"/>
</dbReference>
<dbReference type="InterPro" id="IPR036220">
    <property type="entry name" value="UDP-Glc/GDP-Man_DH_C_sf"/>
</dbReference>
<sequence>MLEGADALAIVTEWNLFRSPDFEAIRERLREPVIFDGRNLYDPAALRRHGFTYYAVGRPVARP</sequence>
<proteinExistence type="predicted"/>
<dbReference type="PANTHER" id="PTHR43750">
    <property type="entry name" value="UDP-GLUCOSE 6-DEHYDROGENASE TUAD"/>
    <property type="match status" value="1"/>
</dbReference>
<keyword evidence="3" id="KW-0560">Oxidoreductase</keyword>
<name>A0A5B8RJ86_9ZZZZ</name>
<organism evidence="3">
    <name type="scientific">uncultured organism</name>
    <dbReference type="NCBI Taxonomy" id="155900"/>
    <lineage>
        <taxon>unclassified sequences</taxon>
        <taxon>environmental samples</taxon>
    </lineage>
</organism>
<dbReference type="AlphaFoldDB" id="A0A5B8RJ86"/>
<protein>
    <submittedName>
        <fullName evidence="3">UDP-glucose 6-dehydrogenase</fullName>
        <ecNumber evidence="3">1.1.1.22</ecNumber>
    </submittedName>
</protein>
<dbReference type="PANTHER" id="PTHR43750:SF3">
    <property type="entry name" value="UDP-GLUCOSE 6-DEHYDROGENASE TUAD"/>
    <property type="match status" value="1"/>
</dbReference>